<name>A0A170W6D7_TRIIF</name>
<reference evidence="1" key="2">
    <citation type="journal article" date="2017" name="J. Med. Entomol.">
        <title>Transcriptome Analysis of the Triatoma infestans (Hemiptera: Reduviidae) Integument.</title>
        <authorList>
            <person name="Calderon-Fernandez G.M."/>
            <person name="Moriconi D.E."/>
            <person name="Dulbecco A.B."/>
            <person name="Juarez M.P."/>
        </authorList>
    </citation>
    <scope>NUCLEOTIDE SEQUENCE</scope>
    <source>
        <strain evidence="1">Int1</strain>
        <tissue evidence="1">Integument</tissue>
    </source>
</reference>
<organism evidence="1">
    <name type="scientific">Triatoma infestans</name>
    <name type="common">Assassin bug</name>
    <dbReference type="NCBI Taxonomy" id="30076"/>
    <lineage>
        <taxon>Eukaryota</taxon>
        <taxon>Metazoa</taxon>
        <taxon>Ecdysozoa</taxon>
        <taxon>Arthropoda</taxon>
        <taxon>Hexapoda</taxon>
        <taxon>Insecta</taxon>
        <taxon>Pterygota</taxon>
        <taxon>Neoptera</taxon>
        <taxon>Paraneoptera</taxon>
        <taxon>Hemiptera</taxon>
        <taxon>Heteroptera</taxon>
        <taxon>Panheteroptera</taxon>
        <taxon>Cimicomorpha</taxon>
        <taxon>Reduviidae</taxon>
        <taxon>Triatominae</taxon>
        <taxon>Triatoma</taxon>
    </lineage>
</organism>
<reference evidence="1" key="1">
    <citation type="submission" date="2016-04" db="EMBL/GenBank/DDBJ databases">
        <authorList>
            <person name="Calderon-Fernandez G.M.Sr."/>
        </authorList>
    </citation>
    <scope>NUCLEOTIDE SEQUENCE</scope>
    <source>
        <strain evidence="1">Int1</strain>
        <tissue evidence="1">Integument</tissue>
    </source>
</reference>
<feature type="non-terminal residue" evidence="1">
    <location>
        <position position="1"/>
    </location>
</feature>
<proteinExistence type="predicted"/>
<sequence>LDVSFELWKLTMETSNDNQEQAAPETPARLSVENVDVDFLPIIYDIIKGIERDST</sequence>
<accession>A0A170W6D7</accession>
<dbReference type="AlphaFoldDB" id="A0A170W6D7"/>
<dbReference type="EMBL" id="GEMB01006088">
    <property type="protein sequence ID" value="JAR97239.1"/>
    <property type="molecule type" value="Transcribed_RNA"/>
</dbReference>
<protein>
    <submittedName>
        <fullName evidence="1">Mediator of rna polymerase ii transcription subunit 9</fullName>
    </submittedName>
</protein>
<evidence type="ECO:0000313" key="1">
    <source>
        <dbReference type="EMBL" id="JAR97239.1"/>
    </source>
</evidence>